<dbReference type="OrthoDB" id="6077919at2759"/>
<feature type="domain" description="C2H2-type" evidence="14">
    <location>
        <begin position="615"/>
        <end position="642"/>
    </location>
</feature>
<dbReference type="AlphaFoldDB" id="A0A6L2PP08"/>
<evidence type="ECO:0000256" key="7">
    <source>
        <dbReference type="ARBA" id="ARBA00023015"/>
    </source>
</evidence>
<dbReference type="FunFam" id="3.30.160.60:FF:000340">
    <property type="entry name" value="zinc finger protein 473 isoform X1"/>
    <property type="match status" value="1"/>
</dbReference>
<feature type="domain" description="C2H2-type" evidence="14">
    <location>
        <begin position="474"/>
        <end position="501"/>
    </location>
</feature>
<keyword evidence="6" id="KW-0862">Zinc</keyword>
<dbReference type="Pfam" id="PF00651">
    <property type="entry name" value="BTB"/>
    <property type="match status" value="1"/>
</dbReference>
<feature type="domain" description="C2H2-type" evidence="14">
    <location>
        <begin position="585"/>
        <end position="614"/>
    </location>
</feature>
<keyword evidence="4" id="KW-0677">Repeat</keyword>
<dbReference type="SUPFAM" id="SSF54695">
    <property type="entry name" value="POZ domain"/>
    <property type="match status" value="1"/>
</dbReference>
<dbReference type="PANTHER" id="PTHR24394">
    <property type="entry name" value="ZINC FINGER PROTEIN"/>
    <property type="match status" value="1"/>
</dbReference>
<sequence length="881" mass="99665">MAFVALPNNPMNFTENQHGNAVLEKLKAQREQGRFCDVTLYVEGKQFRAHRNVLASCSPYFDSILKMHRTVKERLTVTCQNSDIFQSLLNYMYTGSVVIDKNNVTELLRLANHFLVMKLKGYCAEYLDRYLDITNCLSVREMAEKYNMPALSKAATLFVQVHLNKVILQNEILTCSLPKIEAFLSDKAWTVPQNAILGLIARWINYDVTLRERHMKTLLMFVNWNTLDGAAISEHIDREPLYSASEISLYFILQALVENNLQFPKYQTIYQTLEDKFSQTGFPFDGDSFLNMAVSSAMEGLQESTCDDASTGQQMITRTQESEAELASDARINEVTETKSEKCDKSPSVPQKTRVKHKLILCRSRRRWKKKFFGAHPHARLAILKAALAARRNKGVRPRQDTGSDDEGLGDMPEDGLGCHLCDHVAHDTTRLEQHLALVHEKDVTYKCGICGFICQLNKDYYSHMKNHFQGPPFKCDTCEYTCDRLHLLLTHRMRHSDERPYHCEQCGYRCRTRPNLLVHIRCHTGDCPYKCETCGRAFAMKSTLEQHLTSHSSDRPYLCDICGFSTKYLSHLIAHKRIHSGDVYRCLYPQCKYSTPKKSQLGSHARTHAGVRPHSCSICGRGFLEKSHLVRHERIHLEEKPFKCTQCEYASSRRDKLKEHFGRHHGENASAKVPYKARPMRGNSSSSSVSRSASKNCQQDGNNGNFNNTSNIPDRNSANPQHQPLGGGELDLMMQHHAPASASVSTNNPPHPHPTSGYPTFPDAHHSSIDFHAHHHHQILNRPTSKTDHHGLHHHQNTSHHHMLPPSVGSSRSQHHQSSAAAVAAMMLDPRFHHPNPSGAYHPAPPPVSMAAMVAQSGANQSQAISGQHHQGEYPCMPLF</sequence>
<dbReference type="FunFam" id="3.30.160.60:FF:001370">
    <property type="entry name" value="Zinc finger protein"/>
    <property type="match status" value="1"/>
</dbReference>
<dbReference type="FunFam" id="3.30.160.60:FF:000446">
    <property type="entry name" value="Zinc finger protein"/>
    <property type="match status" value="1"/>
</dbReference>
<feature type="domain" description="C2H2-type" evidence="14">
    <location>
        <begin position="502"/>
        <end position="529"/>
    </location>
</feature>
<dbReference type="Gene3D" id="3.30.710.10">
    <property type="entry name" value="Potassium Channel Kv1.1, Chain A"/>
    <property type="match status" value="1"/>
</dbReference>
<evidence type="ECO:0000256" key="11">
    <source>
        <dbReference type="PROSITE-ProRule" id="PRU00042"/>
    </source>
</evidence>
<dbReference type="GO" id="GO:0000981">
    <property type="term" value="F:DNA-binding transcription factor activity, RNA polymerase II-specific"/>
    <property type="evidence" value="ECO:0007669"/>
    <property type="project" value="TreeGrafter"/>
</dbReference>
<dbReference type="Pfam" id="PF00096">
    <property type="entry name" value="zf-C2H2"/>
    <property type="match status" value="2"/>
</dbReference>
<dbReference type="SUPFAM" id="SSF57667">
    <property type="entry name" value="beta-beta-alpha zinc fingers"/>
    <property type="match status" value="4"/>
</dbReference>
<evidence type="ECO:0000259" key="13">
    <source>
        <dbReference type="PROSITE" id="PS50097"/>
    </source>
</evidence>
<dbReference type="InterPro" id="IPR011333">
    <property type="entry name" value="SKP1/BTB/POZ_sf"/>
</dbReference>
<protein>
    <recommendedName>
        <fullName evidence="17">BTB domain-containing protein</fullName>
    </recommendedName>
</protein>
<accession>A0A6L2PP08</accession>
<keyword evidence="8" id="KW-0238">DNA-binding</keyword>
<dbReference type="PANTHER" id="PTHR24394:SF29">
    <property type="entry name" value="MYONEURIN"/>
    <property type="match status" value="1"/>
</dbReference>
<dbReference type="SMART" id="SM00875">
    <property type="entry name" value="BACK"/>
    <property type="match status" value="1"/>
</dbReference>
<dbReference type="GO" id="GO:0008270">
    <property type="term" value="F:zinc ion binding"/>
    <property type="evidence" value="ECO:0007669"/>
    <property type="project" value="UniProtKB-KW"/>
</dbReference>
<organism evidence="15 16">
    <name type="scientific">Coptotermes formosanus</name>
    <name type="common">Formosan subterranean termite</name>
    <dbReference type="NCBI Taxonomy" id="36987"/>
    <lineage>
        <taxon>Eukaryota</taxon>
        <taxon>Metazoa</taxon>
        <taxon>Ecdysozoa</taxon>
        <taxon>Arthropoda</taxon>
        <taxon>Hexapoda</taxon>
        <taxon>Insecta</taxon>
        <taxon>Pterygota</taxon>
        <taxon>Neoptera</taxon>
        <taxon>Polyneoptera</taxon>
        <taxon>Dictyoptera</taxon>
        <taxon>Blattodea</taxon>
        <taxon>Blattoidea</taxon>
        <taxon>Termitoidae</taxon>
        <taxon>Rhinotermitidae</taxon>
        <taxon>Coptotermes</taxon>
    </lineage>
</organism>
<feature type="compositionally biased region" description="Polar residues" evidence="12">
    <location>
        <begin position="713"/>
        <end position="723"/>
    </location>
</feature>
<evidence type="ECO:0000256" key="10">
    <source>
        <dbReference type="ARBA" id="ARBA00023242"/>
    </source>
</evidence>
<keyword evidence="3" id="KW-0479">Metal-binding</keyword>
<feature type="domain" description="C2H2-type" evidence="14">
    <location>
        <begin position="530"/>
        <end position="557"/>
    </location>
</feature>
<dbReference type="CDD" id="cd18186">
    <property type="entry name" value="BTB_POZ_ZBTB_KLHL-like"/>
    <property type="match status" value="1"/>
</dbReference>
<proteinExistence type="inferred from homology"/>
<dbReference type="FunFam" id="3.30.160.60:FF:002780">
    <property type="entry name" value="Protein CBR-EOR-1"/>
    <property type="match status" value="1"/>
</dbReference>
<keyword evidence="5 11" id="KW-0863">Zinc-finger</keyword>
<feature type="domain" description="C2H2-type" evidence="14">
    <location>
        <begin position="643"/>
        <end position="670"/>
    </location>
</feature>
<evidence type="ECO:0000256" key="1">
    <source>
        <dbReference type="ARBA" id="ARBA00004123"/>
    </source>
</evidence>
<evidence type="ECO:0000259" key="14">
    <source>
        <dbReference type="PROSITE" id="PS50157"/>
    </source>
</evidence>
<dbReference type="Gene3D" id="3.30.160.60">
    <property type="entry name" value="Classic Zinc Finger"/>
    <property type="match status" value="6"/>
</dbReference>
<feature type="domain" description="C2H2-type" evidence="14">
    <location>
        <begin position="558"/>
        <end position="585"/>
    </location>
</feature>
<dbReference type="PROSITE" id="PS50097">
    <property type="entry name" value="BTB"/>
    <property type="match status" value="1"/>
</dbReference>
<feature type="compositionally biased region" description="Basic residues" evidence="12">
    <location>
        <begin position="792"/>
        <end position="804"/>
    </location>
</feature>
<keyword evidence="16" id="KW-1185">Reference proteome</keyword>
<feature type="compositionally biased region" description="Low complexity" evidence="12">
    <location>
        <begin position="685"/>
        <end position="712"/>
    </location>
</feature>
<evidence type="ECO:0000256" key="4">
    <source>
        <dbReference type="ARBA" id="ARBA00022737"/>
    </source>
</evidence>
<dbReference type="EMBL" id="BLKM01000477">
    <property type="protein sequence ID" value="GFG34333.1"/>
    <property type="molecule type" value="Genomic_DNA"/>
</dbReference>
<dbReference type="PROSITE" id="PS50157">
    <property type="entry name" value="ZINC_FINGER_C2H2_2"/>
    <property type="match status" value="7"/>
</dbReference>
<dbReference type="SMART" id="SM00355">
    <property type="entry name" value="ZnF_C2H2"/>
    <property type="match status" value="9"/>
</dbReference>
<evidence type="ECO:0000256" key="2">
    <source>
        <dbReference type="ARBA" id="ARBA00006991"/>
    </source>
</evidence>
<evidence type="ECO:0000256" key="9">
    <source>
        <dbReference type="ARBA" id="ARBA00023163"/>
    </source>
</evidence>
<dbReference type="SMART" id="SM00225">
    <property type="entry name" value="BTB"/>
    <property type="match status" value="1"/>
</dbReference>
<feature type="compositionally biased region" description="Low complexity" evidence="12">
    <location>
        <begin position="808"/>
        <end position="822"/>
    </location>
</feature>
<evidence type="ECO:0008006" key="17">
    <source>
        <dbReference type="Google" id="ProtNLM"/>
    </source>
</evidence>
<evidence type="ECO:0000256" key="12">
    <source>
        <dbReference type="SAM" id="MobiDB-lite"/>
    </source>
</evidence>
<comment type="subcellular location">
    <subcellularLocation>
        <location evidence="1">Nucleus</location>
    </subcellularLocation>
</comment>
<name>A0A6L2PP08_COPFO</name>
<comment type="caution">
    <text evidence="15">The sequence shown here is derived from an EMBL/GenBank/DDBJ whole genome shotgun (WGS) entry which is preliminary data.</text>
</comment>
<dbReference type="Pfam" id="PF07707">
    <property type="entry name" value="BACK"/>
    <property type="match status" value="1"/>
</dbReference>
<evidence type="ECO:0000256" key="3">
    <source>
        <dbReference type="ARBA" id="ARBA00022723"/>
    </source>
</evidence>
<dbReference type="GO" id="GO:0005634">
    <property type="term" value="C:nucleus"/>
    <property type="evidence" value="ECO:0007669"/>
    <property type="project" value="UniProtKB-SubCell"/>
</dbReference>
<keyword evidence="7" id="KW-0805">Transcription regulation</keyword>
<evidence type="ECO:0000256" key="5">
    <source>
        <dbReference type="ARBA" id="ARBA00022771"/>
    </source>
</evidence>
<comment type="similarity">
    <text evidence="2">Belongs to the krueppel C2H2-type zinc-finger protein family.</text>
</comment>
<dbReference type="GO" id="GO:0003690">
    <property type="term" value="F:double-stranded DNA binding"/>
    <property type="evidence" value="ECO:0007669"/>
    <property type="project" value="UniProtKB-ARBA"/>
</dbReference>
<keyword evidence="9" id="KW-0804">Transcription</keyword>
<feature type="region of interest" description="Disordered" evidence="12">
    <location>
        <begin position="783"/>
        <end position="822"/>
    </location>
</feature>
<evidence type="ECO:0000256" key="8">
    <source>
        <dbReference type="ARBA" id="ARBA00023125"/>
    </source>
</evidence>
<dbReference type="InterPro" id="IPR036236">
    <property type="entry name" value="Znf_C2H2_sf"/>
</dbReference>
<reference evidence="16" key="1">
    <citation type="submission" date="2020-01" db="EMBL/GenBank/DDBJ databases">
        <title>Draft genome sequence of the Termite Coptotermes fromosanus.</title>
        <authorList>
            <person name="Itakura S."/>
            <person name="Yosikawa Y."/>
            <person name="Umezawa K."/>
        </authorList>
    </citation>
    <scope>NUCLEOTIDE SEQUENCE [LARGE SCALE GENOMIC DNA]</scope>
</reference>
<feature type="domain" description="BTB" evidence="13">
    <location>
        <begin position="36"/>
        <end position="101"/>
    </location>
</feature>
<dbReference type="InterPro" id="IPR011705">
    <property type="entry name" value="BACK"/>
</dbReference>
<evidence type="ECO:0000313" key="16">
    <source>
        <dbReference type="Proteomes" id="UP000502823"/>
    </source>
</evidence>
<dbReference type="InParanoid" id="A0A6L2PP08"/>
<keyword evidence="10" id="KW-0539">Nucleus</keyword>
<dbReference type="InterPro" id="IPR000210">
    <property type="entry name" value="BTB/POZ_dom"/>
</dbReference>
<evidence type="ECO:0000313" key="15">
    <source>
        <dbReference type="EMBL" id="GFG34333.1"/>
    </source>
</evidence>
<dbReference type="PROSITE" id="PS00028">
    <property type="entry name" value="ZINC_FINGER_C2H2_1"/>
    <property type="match status" value="5"/>
</dbReference>
<dbReference type="InterPro" id="IPR013087">
    <property type="entry name" value="Znf_C2H2_type"/>
</dbReference>
<feature type="region of interest" description="Disordered" evidence="12">
    <location>
        <begin position="660"/>
        <end position="767"/>
    </location>
</feature>
<dbReference type="Gene3D" id="1.25.40.420">
    <property type="match status" value="1"/>
</dbReference>
<gene>
    <name evidence="15" type="ORF">Cfor_08956</name>
</gene>
<dbReference type="Proteomes" id="UP000502823">
    <property type="component" value="Unassembled WGS sequence"/>
</dbReference>
<evidence type="ECO:0000256" key="6">
    <source>
        <dbReference type="ARBA" id="ARBA00022833"/>
    </source>
</evidence>